<dbReference type="InterPro" id="IPR041078">
    <property type="entry name" value="Plavaka"/>
</dbReference>
<reference evidence="2 3" key="1">
    <citation type="journal article" date="2012" name="Proc. Natl. Acad. Sci. U.S.A.">
        <title>Comparative genomics of Ceriporiopsis subvermispora and Phanerochaete chrysosporium provide insight into selective ligninolysis.</title>
        <authorList>
            <person name="Fernandez-Fueyo E."/>
            <person name="Ruiz-Duenas F.J."/>
            <person name="Ferreira P."/>
            <person name="Floudas D."/>
            <person name="Hibbett D.S."/>
            <person name="Canessa P."/>
            <person name="Larrondo L.F."/>
            <person name="James T.Y."/>
            <person name="Seelenfreund D."/>
            <person name="Lobos S."/>
            <person name="Polanco R."/>
            <person name="Tello M."/>
            <person name="Honda Y."/>
            <person name="Watanabe T."/>
            <person name="Watanabe T."/>
            <person name="Ryu J.S."/>
            <person name="Kubicek C.P."/>
            <person name="Schmoll M."/>
            <person name="Gaskell J."/>
            <person name="Hammel K.E."/>
            <person name="St John F.J."/>
            <person name="Vanden Wymelenberg A."/>
            <person name="Sabat G."/>
            <person name="Splinter BonDurant S."/>
            <person name="Syed K."/>
            <person name="Yadav J.S."/>
            <person name="Doddapaneni H."/>
            <person name="Subramanian V."/>
            <person name="Lavin J.L."/>
            <person name="Oguiza J.A."/>
            <person name="Perez G."/>
            <person name="Pisabarro A.G."/>
            <person name="Ramirez L."/>
            <person name="Santoyo F."/>
            <person name="Master E."/>
            <person name="Coutinho P.M."/>
            <person name="Henrissat B."/>
            <person name="Lombard V."/>
            <person name="Magnuson J.K."/>
            <person name="Kuees U."/>
            <person name="Hori C."/>
            <person name="Igarashi K."/>
            <person name="Samejima M."/>
            <person name="Held B.W."/>
            <person name="Barry K.W."/>
            <person name="LaButti K.M."/>
            <person name="Lapidus A."/>
            <person name="Lindquist E.A."/>
            <person name="Lucas S.M."/>
            <person name="Riley R."/>
            <person name="Salamov A.A."/>
            <person name="Hoffmeister D."/>
            <person name="Schwenk D."/>
            <person name="Hadar Y."/>
            <person name="Yarden O."/>
            <person name="de Vries R.P."/>
            <person name="Wiebenga A."/>
            <person name="Stenlid J."/>
            <person name="Eastwood D."/>
            <person name="Grigoriev I.V."/>
            <person name="Berka R.M."/>
            <person name="Blanchette R.A."/>
            <person name="Kersten P."/>
            <person name="Martinez A.T."/>
            <person name="Vicuna R."/>
            <person name="Cullen D."/>
        </authorList>
    </citation>
    <scope>NUCLEOTIDE SEQUENCE [LARGE SCALE GENOMIC DNA]</scope>
    <source>
        <strain evidence="2 3">B</strain>
    </source>
</reference>
<proteinExistence type="predicted"/>
<protein>
    <submittedName>
        <fullName evidence="2">Uncharacterized protein</fullName>
    </submittedName>
</protein>
<dbReference type="HOGENOM" id="CLU_002498_4_1_1"/>
<sequence length="541" mass="61968">MLYSDSTHLTNFGTDSCWPLGLFMGNQSKYDRAKPSLNPMHHVAYIPSMPDTIQDMYMQNYGKPVTAAVLAHCKRELMQAVIRLVLDEHTKRLTANNVASILASSAIQLIIQRTSIKTLAKYPCPRCHVKKTHISEIGNKRDMWRRHNGKRLDDSLRRTNVEIAHKIIFESGVPVNSKRVNIILNDASFTPTHNAFSEHLSQYGMNYFNIFLVDLLHEFELGVWKSVFSHLMRILYAKGGNVIQILNERFHAIPTFGRDTICKFHRNVSAMKKLAARDWEDLLQCMMPVCEGLLPEPHNSMVLDLVYTLATWHARAKMRMHMESSLDHLEATTTLLGKELCRFQKKTCAAYNTKELPQEEAARGRRHAAMVQKNTLQGVAPPKALKGAKRKEFNMNTPKIHLLGHYAEIIREFGMSDNYTTQHGELGHHALKDRYPQTNKHHFLLQLAKIEARKRAIRMLIKRRCKVMQEANKNLRVAHKKGKAQQRLHGAESKAKRDPAAHYHIAKNSKESCDITGWLSEHEGDAALKDFYVLLQDHLLA</sequence>
<dbReference type="Proteomes" id="UP000016930">
    <property type="component" value="Unassembled WGS sequence"/>
</dbReference>
<gene>
    <name evidence="2" type="ORF">CERSUDRAFT_90057</name>
</gene>
<dbReference type="AlphaFoldDB" id="M2QWL5"/>
<dbReference type="EMBL" id="KB445791">
    <property type="protein sequence ID" value="EMD41493.1"/>
    <property type="molecule type" value="Genomic_DNA"/>
</dbReference>
<feature type="compositionally biased region" description="Basic and acidic residues" evidence="1">
    <location>
        <begin position="489"/>
        <end position="501"/>
    </location>
</feature>
<dbReference type="STRING" id="914234.M2QWL5"/>
<dbReference type="OrthoDB" id="3208495at2759"/>
<organism evidence="2 3">
    <name type="scientific">Ceriporiopsis subvermispora (strain B)</name>
    <name type="common">White-rot fungus</name>
    <name type="synonym">Gelatoporia subvermispora</name>
    <dbReference type="NCBI Taxonomy" id="914234"/>
    <lineage>
        <taxon>Eukaryota</taxon>
        <taxon>Fungi</taxon>
        <taxon>Dikarya</taxon>
        <taxon>Basidiomycota</taxon>
        <taxon>Agaricomycotina</taxon>
        <taxon>Agaricomycetes</taxon>
        <taxon>Polyporales</taxon>
        <taxon>Gelatoporiaceae</taxon>
        <taxon>Gelatoporia</taxon>
    </lineage>
</organism>
<dbReference type="Pfam" id="PF18759">
    <property type="entry name" value="Plavaka"/>
    <property type="match status" value="1"/>
</dbReference>
<evidence type="ECO:0000313" key="2">
    <source>
        <dbReference type="EMBL" id="EMD41493.1"/>
    </source>
</evidence>
<name>M2QWL5_CERS8</name>
<accession>M2QWL5</accession>
<feature type="region of interest" description="Disordered" evidence="1">
    <location>
        <begin position="479"/>
        <end position="501"/>
    </location>
</feature>
<evidence type="ECO:0000313" key="3">
    <source>
        <dbReference type="Proteomes" id="UP000016930"/>
    </source>
</evidence>
<evidence type="ECO:0000256" key="1">
    <source>
        <dbReference type="SAM" id="MobiDB-lite"/>
    </source>
</evidence>
<keyword evidence="3" id="KW-1185">Reference proteome</keyword>